<dbReference type="AlphaFoldDB" id="A0A6J4RXV5"/>
<keyword evidence="5" id="KW-1133">Transmembrane helix</keyword>
<evidence type="ECO:0000259" key="6">
    <source>
        <dbReference type="PROSITE" id="PS51007"/>
    </source>
</evidence>
<sequence length="165" mass="17523">MSTLAFVLFWVLIAAGLLFLAFRTTRGRAATRAVRARQLPRSWILGFALATLVFGVIIPAAVIVSMDQRTDIPSVNVAGLTAQERHGQELFGQRCRNCHTLAAAKASAAVGPNLDELRPPKGLVLNAIEEGRSRGNGQMAADLVEGEDAEAVAAFVAKASGARQE</sequence>
<evidence type="ECO:0000256" key="5">
    <source>
        <dbReference type="SAM" id="Phobius"/>
    </source>
</evidence>
<keyword evidence="3 4" id="KW-0408">Iron</keyword>
<gene>
    <name evidence="7" type="ORF">AVDCRST_MAG65-1365</name>
</gene>
<feature type="domain" description="Cytochrome c" evidence="6">
    <location>
        <begin position="82"/>
        <end position="160"/>
    </location>
</feature>
<keyword evidence="5" id="KW-0472">Membrane</keyword>
<dbReference type="EMBL" id="CADCVL010000223">
    <property type="protein sequence ID" value="CAA9479712.1"/>
    <property type="molecule type" value="Genomic_DNA"/>
</dbReference>
<protein>
    <recommendedName>
        <fullName evidence="6">Cytochrome c domain-containing protein</fullName>
    </recommendedName>
</protein>
<name>A0A6J4RXV5_9ACTN</name>
<proteinExistence type="predicted"/>
<reference evidence="7" key="1">
    <citation type="submission" date="2020-02" db="EMBL/GenBank/DDBJ databases">
        <authorList>
            <person name="Meier V. D."/>
        </authorList>
    </citation>
    <scope>NUCLEOTIDE SEQUENCE</scope>
    <source>
        <strain evidence="7">AVDCRST_MAG65</strain>
    </source>
</reference>
<keyword evidence="2 4" id="KW-0479">Metal-binding</keyword>
<evidence type="ECO:0000313" key="7">
    <source>
        <dbReference type="EMBL" id="CAA9479712.1"/>
    </source>
</evidence>
<dbReference type="GO" id="GO:0020037">
    <property type="term" value="F:heme binding"/>
    <property type="evidence" value="ECO:0007669"/>
    <property type="project" value="InterPro"/>
</dbReference>
<feature type="transmembrane region" description="Helical" evidence="5">
    <location>
        <begin position="43"/>
        <end position="64"/>
    </location>
</feature>
<dbReference type="Pfam" id="PF13442">
    <property type="entry name" value="Cytochrome_CBB3"/>
    <property type="match status" value="1"/>
</dbReference>
<evidence type="ECO:0000256" key="2">
    <source>
        <dbReference type="ARBA" id="ARBA00022723"/>
    </source>
</evidence>
<dbReference type="InterPro" id="IPR009056">
    <property type="entry name" value="Cyt_c-like_dom"/>
</dbReference>
<dbReference type="GO" id="GO:0046872">
    <property type="term" value="F:metal ion binding"/>
    <property type="evidence" value="ECO:0007669"/>
    <property type="project" value="UniProtKB-KW"/>
</dbReference>
<organism evidence="7">
    <name type="scientific">uncultured Solirubrobacteraceae bacterium</name>
    <dbReference type="NCBI Taxonomy" id="1162706"/>
    <lineage>
        <taxon>Bacteria</taxon>
        <taxon>Bacillati</taxon>
        <taxon>Actinomycetota</taxon>
        <taxon>Thermoleophilia</taxon>
        <taxon>Solirubrobacterales</taxon>
        <taxon>Solirubrobacteraceae</taxon>
        <taxon>environmental samples</taxon>
    </lineage>
</organism>
<accession>A0A6J4RXV5</accession>
<evidence type="ECO:0000256" key="4">
    <source>
        <dbReference type="PROSITE-ProRule" id="PRU00433"/>
    </source>
</evidence>
<keyword evidence="1 4" id="KW-0349">Heme</keyword>
<keyword evidence="5" id="KW-0812">Transmembrane</keyword>
<dbReference type="GO" id="GO:0009055">
    <property type="term" value="F:electron transfer activity"/>
    <property type="evidence" value="ECO:0007669"/>
    <property type="project" value="InterPro"/>
</dbReference>
<dbReference type="Gene3D" id="1.10.760.10">
    <property type="entry name" value="Cytochrome c-like domain"/>
    <property type="match status" value="1"/>
</dbReference>
<dbReference type="InterPro" id="IPR036909">
    <property type="entry name" value="Cyt_c-like_dom_sf"/>
</dbReference>
<evidence type="ECO:0000256" key="3">
    <source>
        <dbReference type="ARBA" id="ARBA00023004"/>
    </source>
</evidence>
<dbReference type="SUPFAM" id="SSF46626">
    <property type="entry name" value="Cytochrome c"/>
    <property type="match status" value="1"/>
</dbReference>
<dbReference type="PROSITE" id="PS51007">
    <property type="entry name" value="CYTC"/>
    <property type="match status" value="1"/>
</dbReference>
<evidence type="ECO:0000256" key="1">
    <source>
        <dbReference type="ARBA" id="ARBA00022617"/>
    </source>
</evidence>